<dbReference type="InterPro" id="IPR000212">
    <property type="entry name" value="DNA_helicase_UvrD/REP"/>
</dbReference>
<feature type="compositionally biased region" description="Basic and acidic residues" evidence="16">
    <location>
        <begin position="217"/>
        <end position="228"/>
    </location>
</feature>
<keyword evidence="2" id="KW-0540">Nuclease</keyword>
<evidence type="ECO:0000256" key="13">
    <source>
        <dbReference type="ARBA" id="ARBA00034808"/>
    </source>
</evidence>
<evidence type="ECO:0000256" key="16">
    <source>
        <dbReference type="SAM" id="MobiDB-lite"/>
    </source>
</evidence>
<evidence type="ECO:0000256" key="3">
    <source>
        <dbReference type="ARBA" id="ARBA00022741"/>
    </source>
</evidence>
<dbReference type="InterPro" id="IPR011528">
    <property type="entry name" value="NERD"/>
</dbReference>
<comment type="catalytic activity">
    <reaction evidence="14">
        <text>ATP + H2O = ADP + phosphate + H(+)</text>
        <dbReference type="Rhea" id="RHEA:13065"/>
        <dbReference type="ChEBI" id="CHEBI:15377"/>
        <dbReference type="ChEBI" id="CHEBI:15378"/>
        <dbReference type="ChEBI" id="CHEBI:30616"/>
        <dbReference type="ChEBI" id="CHEBI:43474"/>
        <dbReference type="ChEBI" id="CHEBI:456216"/>
        <dbReference type="EC" id="5.6.2.4"/>
    </reaction>
</comment>
<feature type="binding site" evidence="15">
    <location>
        <begin position="322"/>
        <end position="329"/>
    </location>
    <ligand>
        <name>ATP</name>
        <dbReference type="ChEBI" id="CHEBI:30616"/>
    </ligand>
</feature>
<evidence type="ECO:0000256" key="7">
    <source>
        <dbReference type="ARBA" id="ARBA00022839"/>
    </source>
</evidence>
<dbReference type="GO" id="GO:0043138">
    <property type="term" value="F:3'-5' DNA helicase activity"/>
    <property type="evidence" value="ECO:0007669"/>
    <property type="project" value="UniProtKB-EC"/>
</dbReference>
<comment type="catalytic activity">
    <reaction evidence="12">
        <text>Couples ATP hydrolysis with the unwinding of duplex DNA by translocating in the 3'-5' direction.</text>
        <dbReference type="EC" id="5.6.2.4"/>
    </reaction>
</comment>
<keyword evidence="5 15" id="KW-0378">Hydrolase</keyword>
<evidence type="ECO:0000256" key="10">
    <source>
        <dbReference type="ARBA" id="ARBA00023204"/>
    </source>
</evidence>
<dbReference type="HOGENOM" id="CLU_004585_6_0_2"/>
<keyword evidence="3 15" id="KW-0547">Nucleotide-binding</keyword>
<evidence type="ECO:0000256" key="6">
    <source>
        <dbReference type="ARBA" id="ARBA00022806"/>
    </source>
</evidence>
<evidence type="ECO:0000256" key="14">
    <source>
        <dbReference type="ARBA" id="ARBA00048988"/>
    </source>
</evidence>
<evidence type="ECO:0000256" key="11">
    <source>
        <dbReference type="ARBA" id="ARBA00023235"/>
    </source>
</evidence>
<comment type="similarity">
    <text evidence="1">Belongs to the helicase family. UvrD subfamily.</text>
</comment>
<evidence type="ECO:0000259" key="18">
    <source>
        <dbReference type="PROSITE" id="PS51217"/>
    </source>
</evidence>
<dbReference type="InterPro" id="IPR038726">
    <property type="entry name" value="PDDEXK_AddAB-type"/>
</dbReference>
<dbReference type="Gene3D" id="3.40.50.300">
    <property type="entry name" value="P-loop containing nucleotide triphosphate hydrolases"/>
    <property type="match status" value="3"/>
</dbReference>
<dbReference type="InterPro" id="IPR011604">
    <property type="entry name" value="PDDEXK-like_dom_sf"/>
</dbReference>
<dbReference type="CDD" id="cd17932">
    <property type="entry name" value="DEXQc_UvrD"/>
    <property type="match status" value="1"/>
</dbReference>
<keyword evidence="11" id="KW-0413">Isomerase</keyword>
<sequence>MPVRYFRGRRGEHFHEREQIKEVAAILEDEFRDENVFLLTNIKLAKAEIDSIILTADGPVILDLKNYCGTVYGDDYPQKPWKVVTDSGEETELHRNLFDQLITQRGEFNRQYQKIREKHFGYIDEREAGRIAAWGYFRKGSTYPEGQIDMWAYPWFAVVTAESLAERLCYNNTGYELLDEDLEIIVKELYLEEYDLESDKKTEISGEMAEDPEERENDDKTGFCRHEDEGSDILPVKTEENIIYSDDGFKSGKDDIFKENSPETTRNDKIFIPSFKIPEDNSDEPPVAEGFTVKDITEKPNPLSDDQREAVLSESRKVRVIAGAGTGKTEVITRKILHLLLVQKVPPSSIVAFTYTKKAARSMKGRIYEQIKQLAGEEACARLGDMYIGTIHGYCLKLLQQNCGYRNYTELDEHKEMAFLLRTGWKFLNTDRGNYAAECQKFLDSLNIYYSELVDPVKLEQKAPQFSEWVKSYEKEMTGFKVLSYNRMVDLAVSHITEKPEIVRNVRHLIVDEYQDINHAQERLTELIGKEANLFVVGDPRQTIYQWRGSDEKCFENFGRDAESVSLSKNRRSGSEIINFSNTIAKEFVKNYDDLVSARESESGVLIIENNNDLSEAKWIAKQIKMYVKSEKCRYRDFAVILRSVKISAPLLIKTFREEEIPAIIAGNVNLFNSPEVEGIAKIIIWLDKDGYYKKKKWDSFINGDDLLSSGISDWRRATGDILSKNYDIKIHALKKAVLSGCFPNLIDFYYILLEILGYKYLDPKNQDEYSIIANLGRFSGLLNDFESANRLGGSRYPVKRILSWLTEYINAYASDNYGVQSSDDVKSAEAVQIVTIHQAKGLEWPIVFVPSMNQGIFPLTGKGEIKEKFIPSELYDAERYEGSMESERKLHYVASTRAKDLLVLSYYAHHNSRRKEPGLFIKDALKTGALPYINEMDNLPEMTISSSQESDENLTYTVGELVSYRRCPHMFRLHSVLGYQSGIAEMIGYGNALHHCLYEAAEEIKNGSHPVNAVARSVDSRFTMPFVNEEKLQKIKSSAKKQLARFASENEQDMRVIKYVESKVEFPANGTTVSGRADIILKDGEGIEVRDYKTSDTVATDEEVAFQVQLYSLGFNGAGEKVNSGSVAYIKDCVFKDVDVSDESLSSAKDIAVDYIQKIGRQEFSPNPGDICRRCDYKSICRWKKGDIDHPRFYGINNDGKYGRGYGLAGENYTGNNETKSRNYMEGGDLKYSPKNTGTGNAADKSNNTESGNYSKISSACDELLKELHSANPHSSLKALSELRRYTDGEAEIKAKRLYEQIELRIDSNIPILPAKIISAGEALVDMLHNK</sequence>
<evidence type="ECO:0000259" key="17">
    <source>
        <dbReference type="PROSITE" id="PS51198"/>
    </source>
</evidence>
<feature type="domain" description="UvrD-like helicase ATP-binding" evidence="17">
    <location>
        <begin position="301"/>
        <end position="574"/>
    </location>
</feature>
<dbReference type="Gene3D" id="1.10.10.160">
    <property type="match status" value="1"/>
</dbReference>
<evidence type="ECO:0000256" key="9">
    <source>
        <dbReference type="ARBA" id="ARBA00023125"/>
    </source>
</evidence>
<dbReference type="EC" id="5.6.2.4" evidence="13"/>
<keyword evidence="8 15" id="KW-0067">ATP-binding</keyword>
<dbReference type="InterPro" id="IPR014017">
    <property type="entry name" value="DNA_helicase_UvrD-like_C"/>
</dbReference>
<dbReference type="EMBL" id="CM001436">
    <property type="protein sequence ID" value="EHQ35883.1"/>
    <property type="molecule type" value="Genomic_DNA"/>
</dbReference>
<dbReference type="SUPFAM" id="SSF52540">
    <property type="entry name" value="P-loop containing nucleoside triphosphate hydrolases"/>
    <property type="match status" value="1"/>
</dbReference>
<accession>H1YX80</accession>
<keyword evidence="6 15" id="KW-0347">Helicase</keyword>
<dbReference type="GO" id="GO:0003677">
    <property type="term" value="F:DNA binding"/>
    <property type="evidence" value="ECO:0007669"/>
    <property type="project" value="UniProtKB-KW"/>
</dbReference>
<dbReference type="Gene3D" id="1.10.486.10">
    <property type="entry name" value="PCRA, domain 4"/>
    <property type="match status" value="1"/>
</dbReference>
<dbReference type="PANTHER" id="PTHR11070">
    <property type="entry name" value="UVRD / RECB / PCRA DNA HELICASE FAMILY MEMBER"/>
    <property type="match status" value="1"/>
</dbReference>
<dbReference type="InterPro" id="IPR014016">
    <property type="entry name" value="UvrD-like_ATP-bd"/>
</dbReference>
<name>H1YX80_9EURY</name>
<keyword evidence="7" id="KW-0269">Exonuclease</keyword>
<protein>
    <recommendedName>
        <fullName evidence="13">DNA 3'-5' helicase</fullName>
        <ecNumber evidence="13">5.6.2.4</ecNumber>
    </recommendedName>
</protein>
<evidence type="ECO:0000313" key="20">
    <source>
        <dbReference type="Proteomes" id="UP000005741"/>
    </source>
</evidence>
<keyword evidence="4" id="KW-0227">DNA damage</keyword>
<dbReference type="RefSeq" id="WP_004077834.1">
    <property type="nucleotide sequence ID" value="NZ_CM001436.1"/>
</dbReference>
<evidence type="ECO:0000256" key="12">
    <source>
        <dbReference type="ARBA" id="ARBA00034617"/>
    </source>
</evidence>
<dbReference type="PROSITE" id="PS51198">
    <property type="entry name" value="UVRD_HELICASE_ATP_BIND"/>
    <property type="match status" value="1"/>
</dbReference>
<evidence type="ECO:0000256" key="8">
    <source>
        <dbReference type="ARBA" id="ARBA00022840"/>
    </source>
</evidence>
<evidence type="ECO:0000256" key="5">
    <source>
        <dbReference type="ARBA" id="ARBA00022801"/>
    </source>
</evidence>
<organism evidence="19 20">
    <name type="scientific">Methanoplanus limicola DSM 2279</name>
    <dbReference type="NCBI Taxonomy" id="937775"/>
    <lineage>
        <taxon>Archaea</taxon>
        <taxon>Methanobacteriati</taxon>
        <taxon>Methanobacteriota</taxon>
        <taxon>Stenosarchaea group</taxon>
        <taxon>Methanomicrobia</taxon>
        <taxon>Methanomicrobiales</taxon>
        <taxon>Methanomicrobiaceae</taxon>
        <taxon>Methanoplanus</taxon>
    </lineage>
</organism>
<feature type="domain" description="UvrD-like helicase C-terminal" evidence="18">
    <location>
        <begin position="575"/>
        <end position="842"/>
    </location>
</feature>
<dbReference type="InterPro" id="IPR013986">
    <property type="entry name" value="DExx_box_DNA_helicase_dom_sf"/>
</dbReference>
<dbReference type="GO" id="GO:0004527">
    <property type="term" value="F:exonuclease activity"/>
    <property type="evidence" value="ECO:0007669"/>
    <property type="project" value="UniProtKB-KW"/>
</dbReference>
<dbReference type="Proteomes" id="UP000005741">
    <property type="component" value="Chromosome"/>
</dbReference>
<feature type="region of interest" description="Disordered" evidence="16">
    <location>
        <begin position="1212"/>
        <end position="1253"/>
    </location>
</feature>
<dbReference type="PANTHER" id="PTHR11070:SF2">
    <property type="entry name" value="ATP-DEPENDENT DNA HELICASE SRS2"/>
    <property type="match status" value="1"/>
</dbReference>
<dbReference type="GO" id="GO:0005524">
    <property type="term" value="F:ATP binding"/>
    <property type="evidence" value="ECO:0007669"/>
    <property type="project" value="UniProtKB-UniRule"/>
</dbReference>
<evidence type="ECO:0000256" key="15">
    <source>
        <dbReference type="PROSITE-ProRule" id="PRU00560"/>
    </source>
</evidence>
<evidence type="ECO:0000313" key="19">
    <source>
        <dbReference type="EMBL" id="EHQ35883.1"/>
    </source>
</evidence>
<feature type="region of interest" description="Disordered" evidence="16">
    <location>
        <begin position="201"/>
        <end position="228"/>
    </location>
</feature>
<dbReference type="OrthoDB" id="203178at2157"/>
<dbReference type="PROSITE" id="PS51217">
    <property type="entry name" value="UVRD_HELICASE_CTER"/>
    <property type="match status" value="1"/>
</dbReference>
<gene>
    <name evidence="19" type="ORF">Metlim_1782</name>
</gene>
<keyword evidence="10" id="KW-0234">DNA repair</keyword>
<dbReference type="STRING" id="937775.Metlim_1782"/>
<proteinExistence type="inferred from homology"/>
<dbReference type="Gene3D" id="3.90.320.10">
    <property type="match status" value="1"/>
</dbReference>
<dbReference type="Pfam" id="PF13361">
    <property type="entry name" value="UvrD_C"/>
    <property type="match status" value="2"/>
</dbReference>
<dbReference type="InParanoid" id="H1YX80"/>
<dbReference type="GO" id="GO:0000725">
    <property type="term" value="P:recombinational repair"/>
    <property type="evidence" value="ECO:0007669"/>
    <property type="project" value="TreeGrafter"/>
</dbReference>
<evidence type="ECO:0000256" key="1">
    <source>
        <dbReference type="ARBA" id="ARBA00009922"/>
    </source>
</evidence>
<keyword evidence="20" id="KW-1185">Reference proteome</keyword>
<keyword evidence="9" id="KW-0238">DNA-binding</keyword>
<evidence type="ECO:0000256" key="2">
    <source>
        <dbReference type="ARBA" id="ARBA00022722"/>
    </source>
</evidence>
<dbReference type="Pfam" id="PF00580">
    <property type="entry name" value="UvrD-helicase"/>
    <property type="match status" value="1"/>
</dbReference>
<dbReference type="Pfam" id="PF12705">
    <property type="entry name" value="PDDEXK_1"/>
    <property type="match status" value="1"/>
</dbReference>
<feature type="compositionally biased region" description="Polar residues" evidence="16">
    <location>
        <begin position="1235"/>
        <end position="1253"/>
    </location>
</feature>
<evidence type="ECO:0000256" key="4">
    <source>
        <dbReference type="ARBA" id="ARBA00022763"/>
    </source>
</evidence>
<dbReference type="InterPro" id="IPR027417">
    <property type="entry name" value="P-loop_NTPase"/>
</dbReference>
<dbReference type="Pfam" id="PF08378">
    <property type="entry name" value="NERD"/>
    <property type="match status" value="1"/>
</dbReference>
<reference evidence="19 20" key="1">
    <citation type="submission" date="2011-10" db="EMBL/GenBank/DDBJ databases">
        <title>The Improved High-Quality Draft genome of Methanoplanus limicola DSM 2279.</title>
        <authorList>
            <consortium name="US DOE Joint Genome Institute (JGI-PGF)"/>
            <person name="Lucas S."/>
            <person name="Copeland A."/>
            <person name="Lapidus A."/>
            <person name="Glavina del Rio T."/>
            <person name="Dalin E."/>
            <person name="Tice H."/>
            <person name="Bruce D."/>
            <person name="Goodwin L."/>
            <person name="Pitluck S."/>
            <person name="Peters L."/>
            <person name="Mikhailova N."/>
            <person name="Lu M."/>
            <person name="Kyrpides N."/>
            <person name="Mavromatis K."/>
            <person name="Ivanova N."/>
            <person name="Markowitz V."/>
            <person name="Cheng J.-F."/>
            <person name="Hugenholtz P."/>
            <person name="Woyke T."/>
            <person name="Wu D."/>
            <person name="Wirth R."/>
            <person name="Brambilla E.-M."/>
            <person name="Klenk H.-P."/>
            <person name="Eisen J.A."/>
        </authorList>
    </citation>
    <scope>NUCLEOTIDE SEQUENCE [LARGE SCALE GENOMIC DNA]</scope>
    <source>
        <strain evidence="19 20">DSM 2279</strain>
    </source>
</reference>